<dbReference type="SMART" id="SM00248">
    <property type="entry name" value="ANK"/>
    <property type="match status" value="4"/>
</dbReference>
<feature type="transmembrane region" description="Helical" evidence="5">
    <location>
        <begin position="16"/>
        <end position="35"/>
    </location>
</feature>
<feature type="transmembrane region" description="Helical" evidence="5">
    <location>
        <begin position="55"/>
        <end position="72"/>
    </location>
</feature>
<evidence type="ECO:0000313" key="6">
    <source>
        <dbReference type="EMBL" id="KAF7375540.1"/>
    </source>
</evidence>
<accession>A0A8H6ZAK7</accession>
<evidence type="ECO:0000256" key="4">
    <source>
        <dbReference type="SAM" id="MobiDB-lite"/>
    </source>
</evidence>
<feature type="compositionally biased region" description="Low complexity" evidence="4">
    <location>
        <begin position="329"/>
        <end position="343"/>
    </location>
</feature>
<evidence type="ECO:0000256" key="1">
    <source>
        <dbReference type="ARBA" id="ARBA00022737"/>
    </source>
</evidence>
<dbReference type="PROSITE" id="PS50088">
    <property type="entry name" value="ANK_REPEAT"/>
    <property type="match status" value="1"/>
</dbReference>
<evidence type="ECO:0000256" key="2">
    <source>
        <dbReference type="ARBA" id="ARBA00023043"/>
    </source>
</evidence>
<evidence type="ECO:0000256" key="5">
    <source>
        <dbReference type="SAM" id="Phobius"/>
    </source>
</evidence>
<feature type="compositionally biased region" description="Polar residues" evidence="4">
    <location>
        <begin position="319"/>
        <end position="328"/>
    </location>
</feature>
<keyword evidence="2 3" id="KW-0040">ANK repeat</keyword>
<dbReference type="PROSITE" id="PS50297">
    <property type="entry name" value="ANK_REP_REGION"/>
    <property type="match status" value="1"/>
</dbReference>
<dbReference type="OrthoDB" id="3351993at2759"/>
<feature type="repeat" description="ANK" evidence="3">
    <location>
        <begin position="538"/>
        <end position="570"/>
    </location>
</feature>
<proteinExistence type="predicted"/>
<feature type="transmembrane region" description="Helical" evidence="5">
    <location>
        <begin position="232"/>
        <end position="255"/>
    </location>
</feature>
<feature type="transmembrane region" description="Helical" evidence="5">
    <location>
        <begin position="387"/>
        <end position="406"/>
    </location>
</feature>
<reference evidence="6" key="1">
    <citation type="submission" date="2020-05" db="EMBL/GenBank/DDBJ databases">
        <title>Mycena genomes resolve the evolution of fungal bioluminescence.</title>
        <authorList>
            <person name="Tsai I.J."/>
        </authorList>
    </citation>
    <scope>NUCLEOTIDE SEQUENCE</scope>
    <source>
        <strain evidence="6">160909Yilan</strain>
    </source>
</reference>
<keyword evidence="5" id="KW-0472">Membrane</keyword>
<keyword evidence="1" id="KW-0677">Repeat</keyword>
<feature type="transmembrane region" description="Helical" evidence="5">
    <location>
        <begin position="349"/>
        <end position="367"/>
    </location>
</feature>
<dbReference type="Gene3D" id="1.25.40.20">
    <property type="entry name" value="Ankyrin repeat-containing domain"/>
    <property type="match status" value="1"/>
</dbReference>
<dbReference type="Proteomes" id="UP000623467">
    <property type="component" value="Unassembled WGS sequence"/>
</dbReference>
<evidence type="ECO:0000313" key="7">
    <source>
        <dbReference type="Proteomes" id="UP000623467"/>
    </source>
</evidence>
<keyword evidence="5" id="KW-1133">Transmembrane helix</keyword>
<feature type="transmembrane region" description="Helical" evidence="5">
    <location>
        <begin position="176"/>
        <end position="195"/>
    </location>
</feature>
<protein>
    <submittedName>
        <fullName evidence="6">Multiple ankyrin repeats single kh domain</fullName>
    </submittedName>
</protein>
<gene>
    <name evidence="6" type="ORF">MSAN_00442200</name>
</gene>
<dbReference type="SUPFAM" id="SSF48403">
    <property type="entry name" value="Ankyrin repeat"/>
    <property type="match status" value="1"/>
</dbReference>
<dbReference type="EMBL" id="JACAZH010000002">
    <property type="protein sequence ID" value="KAF7375540.1"/>
    <property type="molecule type" value="Genomic_DNA"/>
</dbReference>
<sequence>MSMNCTIPSNPDVSGVGVRAAIYAQNLTCFLPVIVHLRDRKISRDELKGIKDQSIGMLAVAFAILLTTIILAKGAGGNQTITNYHTAVVLDLSWMNNTSTWIWFILYVYHRSKDDKPTEANWSKWCKALLEPPLELLGQNEGDSDNSSQMGTRICPAQRIWHIAQRIWHFISKQPVLTLGSIHLSLMAAVGIWLWSDPSEFGDPLGPSCDPTLMVVGVPARFSSNSLRIVSLTMYSVVLIPGFNLIPPFVFFLTLHITHNWSRRRHLLFWRSWDKALHAILTVFTKQSSPRSLPPPVLASQPTNGSNPMLRDTPRSPDIESQPTPGNQATNSQNPPSTSNQSAQPAHTGFLIVGLVLLVAINVLFIIDIELTLRRNKGDQNGDEAVWGFGQVLALLLLIIPLRDAWGALQDIREKAKGVQEQFGDLVQRECEATPAAVELERLIKKEAAKPYFSPPDSRFSNFLQMVAYYGKVELVQFFLEKGIEGKLDTIATSPVFLQGGKFKTALQAASARGHVAVVKNLLQSGKYTGSVNEVGGDYGTALCAASANGNIEVVKALLRAGAGLNVDGKCFGAPLHIAVLMENREMVELLISENPNNAECKCECAF</sequence>
<dbReference type="InterPro" id="IPR036770">
    <property type="entry name" value="Ankyrin_rpt-contain_sf"/>
</dbReference>
<feature type="transmembrane region" description="Helical" evidence="5">
    <location>
        <begin position="92"/>
        <end position="109"/>
    </location>
</feature>
<dbReference type="Pfam" id="PF12796">
    <property type="entry name" value="Ank_2"/>
    <property type="match status" value="1"/>
</dbReference>
<dbReference type="InterPro" id="IPR002110">
    <property type="entry name" value="Ankyrin_rpt"/>
</dbReference>
<name>A0A8H6ZAK7_9AGAR</name>
<dbReference type="PANTHER" id="PTHR24198">
    <property type="entry name" value="ANKYRIN REPEAT AND PROTEIN KINASE DOMAIN-CONTAINING PROTEIN"/>
    <property type="match status" value="1"/>
</dbReference>
<dbReference type="AlphaFoldDB" id="A0A8H6ZAK7"/>
<evidence type="ECO:0000256" key="3">
    <source>
        <dbReference type="PROSITE-ProRule" id="PRU00023"/>
    </source>
</evidence>
<dbReference type="PANTHER" id="PTHR24198:SF165">
    <property type="entry name" value="ANKYRIN REPEAT-CONTAINING PROTEIN-RELATED"/>
    <property type="match status" value="1"/>
</dbReference>
<keyword evidence="5" id="KW-0812">Transmembrane</keyword>
<feature type="region of interest" description="Disordered" evidence="4">
    <location>
        <begin position="288"/>
        <end position="343"/>
    </location>
</feature>
<organism evidence="6 7">
    <name type="scientific">Mycena sanguinolenta</name>
    <dbReference type="NCBI Taxonomy" id="230812"/>
    <lineage>
        <taxon>Eukaryota</taxon>
        <taxon>Fungi</taxon>
        <taxon>Dikarya</taxon>
        <taxon>Basidiomycota</taxon>
        <taxon>Agaricomycotina</taxon>
        <taxon>Agaricomycetes</taxon>
        <taxon>Agaricomycetidae</taxon>
        <taxon>Agaricales</taxon>
        <taxon>Marasmiineae</taxon>
        <taxon>Mycenaceae</taxon>
        <taxon>Mycena</taxon>
    </lineage>
</organism>
<comment type="caution">
    <text evidence="6">The sequence shown here is derived from an EMBL/GenBank/DDBJ whole genome shotgun (WGS) entry which is preliminary data.</text>
</comment>
<keyword evidence="7" id="KW-1185">Reference proteome</keyword>